<evidence type="ECO:0000313" key="1">
    <source>
        <dbReference type="EMBL" id="KAF5334908.1"/>
    </source>
</evidence>
<gene>
    <name evidence="1" type="ORF">D9611_010007</name>
</gene>
<name>A0A8H5C4L9_9AGAR</name>
<dbReference type="EMBL" id="JAACJK010000065">
    <property type="protein sequence ID" value="KAF5334908.1"/>
    <property type="molecule type" value="Genomic_DNA"/>
</dbReference>
<sequence length="24" mass="2593">MANCPPWHARFSKAASVVVDAFTS</sequence>
<protein>
    <submittedName>
        <fullName evidence="1">Uncharacterized protein</fullName>
    </submittedName>
</protein>
<organism evidence="1 2">
    <name type="scientific">Ephemerocybe angulata</name>
    <dbReference type="NCBI Taxonomy" id="980116"/>
    <lineage>
        <taxon>Eukaryota</taxon>
        <taxon>Fungi</taxon>
        <taxon>Dikarya</taxon>
        <taxon>Basidiomycota</taxon>
        <taxon>Agaricomycotina</taxon>
        <taxon>Agaricomycetes</taxon>
        <taxon>Agaricomycetidae</taxon>
        <taxon>Agaricales</taxon>
        <taxon>Agaricineae</taxon>
        <taxon>Psathyrellaceae</taxon>
        <taxon>Ephemerocybe</taxon>
    </lineage>
</organism>
<dbReference type="Proteomes" id="UP000541558">
    <property type="component" value="Unassembled WGS sequence"/>
</dbReference>
<keyword evidence="2" id="KW-1185">Reference proteome</keyword>
<accession>A0A8H5C4L9</accession>
<proteinExistence type="predicted"/>
<evidence type="ECO:0000313" key="2">
    <source>
        <dbReference type="Proteomes" id="UP000541558"/>
    </source>
</evidence>
<reference evidence="1 2" key="1">
    <citation type="journal article" date="2020" name="ISME J.">
        <title>Uncovering the hidden diversity of litter-decomposition mechanisms in mushroom-forming fungi.</title>
        <authorList>
            <person name="Floudas D."/>
            <person name="Bentzer J."/>
            <person name="Ahren D."/>
            <person name="Johansson T."/>
            <person name="Persson P."/>
            <person name="Tunlid A."/>
        </authorList>
    </citation>
    <scope>NUCLEOTIDE SEQUENCE [LARGE SCALE GENOMIC DNA]</scope>
    <source>
        <strain evidence="1 2">CBS 175.51</strain>
    </source>
</reference>
<dbReference type="AlphaFoldDB" id="A0A8H5C4L9"/>
<comment type="caution">
    <text evidence="1">The sequence shown here is derived from an EMBL/GenBank/DDBJ whole genome shotgun (WGS) entry which is preliminary data.</text>
</comment>